<name>A0A2P5HPN5_DIAHE</name>
<protein>
    <submittedName>
        <fullName evidence="2">Transcription factor RfeG</fullName>
    </submittedName>
</protein>
<evidence type="ECO:0000313" key="3">
    <source>
        <dbReference type="Proteomes" id="UP000094444"/>
    </source>
</evidence>
<comment type="caution">
    <text evidence="2">The sequence shown here is derived from an EMBL/GenBank/DDBJ whole genome shotgun (WGS) entry which is preliminary data.</text>
</comment>
<feature type="region of interest" description="Disordered" evidence="1">
    <location>
        <begin position="1"/>
        <end position="22"/>
    </location>
</feature>
<gene>
    <name evidence="2" type="ORF">DHEL01_v209402</name>
</gene>
<dbReference type="InParanoid" id="A0A2P5HPN5"/>
<feature type="compositionally biased region" description="Polar residues" evidence="1">
    <location>
        <begin position="322"/>
        <end position="331"/>
    </location>
</feature>
<dbReference type="PANTHER" id="PTHR39609">
    <property type="entry name" value="RFEG-RELATED"/>
    <property type="match status" value="1"/>
</dbReference>
<sequence>MSSRREHGSGTPSNASARQNEYFIPRDGIDREVITADICRYLGNDALVRPGTYEDKKSGRTIQGYFVTAYRNLTSAMIADLKADSARWEQERRNHSGGTLTSHDSSAFFLRSSKSNSPPARYSDSQNRFNSSTQYDTSGVIYPNGPSGDSYKSVPRYPGSDAPGYSASTGSQPYHQENRQSGYGGQYPQATFSPQVQDARAYPQQPVAGSSSVYGGQAYPNHPTNNVPDPVPYYSGGMSVVSPQSQHRPQAGYPDGRIDASSRSAYPPSSYGAQEQAYYTSQYPIPQPHDASFGRQAYGATNQAEILGTSSGQAPMYDSRQYEPQPQYDNQTPPPTRPVASSSSQAQTGHSGSSHSRRSDRERDRDDRRGRR</sequence>
<evidence type="ECO:0000256" key="1">
    <source>
        <dbReference type="SAM" id="MobiDB-lite"/>
    </source>
</evidence>
<feature type="compositionally biased region" description="Basic and acidic residues" evidence="1">
    <location>
        <begin position="357"/>
        <end position="372"/>
    </location>
</feature>
<dbReference type="EMBL" id="MAVT02001058">
    <property type="protein sequence ID" value="POS72207.1"/>
    <property type="molecule type" value="Genomic_DNA"/>
</dbReference>
<feature type="compositionally biased region" description="Polar residues" evidence="1">
    <location>
        <begin position="96"/>
        <end position="105"/>
    </location>
</feature>
<organism evidence="2 3">
    <name type="scientific">Diaporthe helianthi</name>
    <dbReference type="NCBI Taxonomy" id="158607"/>
    <lineage>
        <taxon>Eukaryota</taxon>
        <taxon>Fungi</taxon>
        <taxon>Dikarya</taxon>
        <taxon>Ascomycota</taxon>
        <taxon>Pezizomycotina</taxon>
        <taxon>Sordariomycetes</taxon>
        <taxon>Sordariomycetidae</taxon>
        <taxon>Diaporthales</taxon>
        <taxon>Diaporthaceae</taxon>
        <taxon>Diaporthe</taxon>
    </lineage>
</organism>
<feature type="region of interest" description="Disordered" evidence="1">
    <location>
        <begin position="89"/>
        <end position="372"/>
    </location>
</feature>
<feature type="compositionally biased region" description="Polar residues" evidence="1">
    <location>
        <begin position="10"/>
        <end position="19"/>
    </location>
</feature>
<reference evidence="2" key="1">
    <citation type="submission" date="2017-09" db="EMBL/GenBank/DDBJ databases">
        <title>Polyketide synthases of a Diaporthe helianthi virulent isolate.</title>
        <authorList>
            <person name="Baroncelli R."/>
        </authorList>
    </citation>
    <scope>NUCLEOTIDE SEQUENCE [LARGE SCALE GENOMIC DNA]</scope>
    <source>
        <strain evidence="2">7/96</strain>
    </source>
</reference>
<evidence type="ECO:0000313" key="2">
    <source>
        <dbReference type="EMBL" id="POS72207.1"/>
    </source>
</evidence>
<keyword evidence="3" id="KW-1185">Reference proteome</keyword>
<accession>A0A2P5HPN5</accession>
<dbReference type="STRING" id="158607.A0A2P5HPN5"/>
<dbReference type="PANTHER" id="PTHR39609:SF1">
    <property type="entry name" value="RFEG"/>
    <property type="match status" value="1"/>
</dbReference>
<proteinExistence type="predicted"/>
<dbReference type="OrthoDB" id="4146887at2759"/>
<feature type="compositionally biased region" description="Polar residues" evidence="1">
    <location>
        <begin position="112"/>
        <end position="137"/>
    </location>
</feature>
<feature type="compositionally biased region" description="Low complexity" evidence="1">
    <location>
        <begin position="261"/>
        <end position="271"/>
    </location>
</feature>
<feature type="compositionally biased region" description="Polar residues" evidence="1">
    <location>
        <begin position="166"/>
        <end position="181"/>
    </location>
</feature>
<dbReference type="Proteomes" id="UP000094444">
    <property type="component" value="Unassembled WGS sequence"/>
</dbReference>
<feature type="compositionally biased region" description="Polar residues" evidence="1">
    <location>
        <begin position="299"/>
        <end position="313"/>
    </location>
</feature>
<dbReference type="AlphaFoldDB" id="A0A2P5HPN5"/>
<feature type="compositionally biased region" description="Polar residues" evidence="1">
    <location>
        <begin position="339"/>
        <end position="348"/>
    </location>
</feature>